<dbReference type="InterPro" id="IPR000888">
    <property type="entry name" value="RmlC-like"/>
</dbReference>
<dbReference type="PANTHER" id="PTHR21047:SF2">
    <property type="entry name" value="THYMIDINE DIPHOSPHO-4-KETO-RHAMNOSE 3,5-EPIMERASE"/>
    <property type="match status" value="1"/>
</dbReference>
<name>A0ABT8KSZ3_9BACT</name>
<evidence type="ECO:0000256" key="2">
    <source>
        <dbReference type="ARBA" id="ARBA00001997"/>
    </source>
</evidence>
<dbReference type="GO" id="GO:0008830">
    <property type="term" value="F:dTDP-4-dehydrorhamnose 3,5-epimerase activity"/>
    <property type="evidence" value="ECO:0007669"/>
    <property type="project" value="UniProtKB-EC"/>
</dbReference>
<evidence type="ECO:0000256" key="1">
    <source>
        <dbReference type="ARBA" id="ARBA00001298"/>
    </source>
</evidence>
<gene>
    <name evidence="6" type="primary">rfbC</name>
    <name evidence="6" type="ORF">QQ008_17135</name>
</gene>
<comment type="subunit">
    <text evidence="5">Homodimer.</text>
</comment>
<comment type="pathway">
    <text evidence="5">Carbohydrate biosynthesis; dTDP-L-rhamnose biosynthesis.</text>
</comment>
<dbReference type="EC" id="5.1.3.13" evidence="3 5"/>
<dbReference type="NCBIfam" id="TIGR01221">
    <property type="entry name" value="rmlC"/>
    <property type="match status" value="1"/>
</dbReference>
<dbReference type="Gene3D" id="2.60.120.10">
    <property type="entry name" value="Jelly Rolls"/>
    <property type="match status" value="1"/>
</dbReference>
<comment type="catalytic activity">
    <reaction evidence="1 5">
        <text>dTDP-4-dehydro-6-deoxy-alpha-D-glucose = dTDP-4-dehydro-beta-L-rhamnose</text>
        <dbReference type="Rhea" id="RHEA:16969"/>
        <dbReference type="ChEBI" id="CHEBI:57649"/>
        <dbReference type="ChEBI" id="CHEBI:62830"/>
        <dbReference type="EC" id="5.1.3.13"/>
    </reaction>
</comment>
<dbReference type="InterPro" id="IPR014710">
    <property type="entry name" value="RmlC-like_jellyroll"/>
</dbReference>
<dbReference type="InterPro" id="IPR011051">
    <property type="entry name" value="RmlC_Cupin_sf"/>
</dbReference>
<proteinExistence type="inferred from homology"/>
<evidence type="ECO:0000313" key="6">
    <source>
        <dbReference type="EMBL" id="MDN5203117.1"/>
    </source>
</evidence>
<comment type="similarity">
    <text evidence="5">Belongs to the dTDP-4-dehydrorhamnose 3,5-epimerase family.</text>
</comment>
<reference evidence="6" key="1">
    <citation type="submission" date="2023-06" db="EMBL/GenBank/DDBJ databases">
        <title>Genomic of Parafulvivirga corallium.</title>
        <authorList>
            <person name="Wang G."/>
        </authorList>
    </citation>
    <scope>NUCLEOTIDE SEQUENCE</scope>
    <source>
        <strain evidence="6">BMA10</strain>
    </source>
</reference>
<dbReference type="Pfam" id="PF00908">
    <property type="entry name" value="dTDP_sugar_isom"/>
    <property type="match status" value="1"/>
</dbReference>
<protein>
    <recommendedName>
        <fullName evidence="4 5">dTDP-4-dehydrorhamnose 3,5-epimerase</fullName>
        <ecNumber evidence="3 5">5.1.3.13</ecNumber>
    </recommendedName>
    <alternativeName>
        <fullName evidence="5">Thymidine diphospho-4-keto-rhamnose 3,5-epimerase</fullName>
    </alternativeName>
</protein>
<accession>A0ABT8KSZ3</accession>
<evidence type="ECO:0000256" key="5">
    <source>
        <dbReference type="RuleBase" id="RU364069"/>
    </source>
</evidence>
<keyword evidence="7" id="KW-1185">Reference proteome</keyword>
<comment type="function">
    <text evidence="2 5">Catalyzes the epimerization of the C3' and C5'positions of dTDP-6-deoxy-D-xylo-4-hexulose, forming dTDP-6-deoxy-L-lyxo-4-hexulose.</text>
</comment>
<organism evidence="6 7">
    <name type="scientific">Splendidivirga corallicola</name>
    <dbReference type="NCBI Taxonomy" id="3051826"/>
    <lineage>
        <taxon>Bacteria</taxon>
        <taxon>Pseudomonadati</taxon>
        <taxon>Bacteroidota</taxon>
        <taxon>Cytophagia</taxon>
        <taxon>Cytophagales</taxon>
        <taxon>Splendidivirgaceae</taxon>
        <taxon>Splendidivirga</taxon>
    </lineage>
</organism>
<dbReference type="EMBL" id="JAUJEA010000006">
    <property type="protein sequence ID" value="MDN5203117.1"/>
    <property type="molecule type" value="Genomic_DNA"/>
</dbReference>
<evidence type="ECO:0000256" key="3">
    <source>
        <dbReference type="ARBA" id="ARBA00012098"/>
    </source>
</evidence>
<dbReference type="RefSeq" id="WP_346753139.1">
    <property type="nucleotide sequence ID" value="NZ_JAUJEA010000006.1"/>
</dbReference>
<keyword evidence="5 6" id="KW-0413">Isomerase</keyword>
<sequence length="180" mass="20886">MKFTETKLKGAFIIELDQLKDERGFFARSWCKKEMEDHGLNANVVQSNVSYNIEKGTLRGLHYQKDPYQETKLVRCTRGALYDVIIDLRKDSPTYMEWIGVELTAENYKMLYVPQDFGHGFITLEDQTEATYQVTQFYTPGAEGGIRWDDPAFNIEWPISPKVVSDKDQSHPDYQENVTI</sequence>
<dbReference type="CDD" id="cd00438">
    <property type="entry name" value="cupin_RmlC"/>
    <property type="match status" value="1"/>
</dbReference>
<comment type="caution">
    <text evidence="6">The sequence shown here is derived from an EMBL/GenBank/DDBJ whole genome shotgun (WGS) entry which is preliminary data.</text>
</comment>
<dbReference type="Proteomes" id="UP001172082">
    <property type="component" value="Unassembled WGS sequence"/>
</dbReference>
<dbReference type="PANTHER" id="PTHR21047">
    <property type="entry name" value="DTDP-6-DEOXY-D-GLUCOSE-3,5 EPIMERASE"/>
    <property type="match status" value="1"/>
</dbReference>
<evidence type="ECO:0000256" key="4">
    <source>
        <dbReference type="ARBA" id="ARBA00019595"/>
    </source>
</evidence>
<dbReference type="SUPFAM" id="SSF51182">
    <property type="entry name" value="RmlC-like cupins"/>
    <property type="match status" value="1"/>
</dbReference>
<evidence type="ECO:0000313" key="7">
    <source>
        <dbReference type="Proteomes" id="UP001172082"/>
    </source>
</evidence>